<protein>
    <recommendedName>
        <fullName evidence="3">DNA sliding clamp PCNA</fullName>
    </recommendedName>
</protein>
<evidence type="ECO:0000313" key="7">
    <source>
        <dbReference type="EMBL" id="NDJ93441.1"/>
    </source>
</evidence>
<sequence length="271" mass="29978">MFEATFIQGTLFRQIIDALKDLVTDVNIECTAGGLRAQAMEPSHISLASLKITPDCFDSYRCDRNIVLGLNVASVSKILKCLEAGDFLSLSCGEKADTVNFCITSKKMDKISNFELKLININPETLSIPDEQADTEISIPSSKFGQICRDLLNFGDTVKIISSKNSIELVSDGSLGSARITLKPTSEIDDDDKEQSGKLKIECHETVDQSYSLKFLSFFSKAQSLSKEFTISLFNSSPLCVECKLNEGEWGHLKFYLAPKIKGDDEDKEDN</sequence>
<proteinExistence type="inferred from homology"/>
<dbReference type="GO" id="GO:0030337">
    <property type="term" value="F:DNA polymerase processivity factor activity"/>
    <property type="evidence" value="ECO:0007669"/>
    <property type="project" value="InterPro"/>
</dbReference>
<evidence type="ECO:0000259" key="6">
    <source>
        <dbReference type="Pfam" id="PF02747"/>
    </source>
</evidence>
<dbReference type="GO" id="GO:0003677">
    <property type="term" value="F:DNA binding"/>
    <property type="evidence" value="ECO:0007669"/>
    <property type="project" value="UniProtKB-KW"/>
</dbReference>
<dbReference type="InterPro" id="IPR022648">
    <property type="entry name" value="Pr_cel_nuc_antig_N"/>
</dbReference>
<dbReference type="Pfam" id="PF02747">
    <property type="entry name" value="PCNA_C"/>
    <property type="match status" value="1"/>
</dbReference>
<name>A0A6G3MHJ3_HENSL</name>
<dbReference type="GO" id="GO:0006272">
    <property type="term" value="P:leading strand elongation"/>
    <property type="evidence" value="ECO:0007669"/>
    <property type="project" value="TreeGrafter"/>
</dbReference>
<dbReference type="NCBIfam" id="TIGR00590">
    <property type="entry name" value="pcna"/>
    <property type="match status" value="1"/>
</dbReference>
<dbReference type="HAMAP" id="MF_00317">
    <property type="entry name" value="DNApol_clamp_arch"/>
    <property type="match status" value="1"/>
</dbReference>
<reference evidence="7" key="1">
    <citation type="submission" date="2018-11" db="EMBL/GenBank/DDBJ databases">
        <title>Henneguya salminicola genome and transcriptome.</title>
        <authorList>
            <person name="Yahalomi D."/>
            <person name="Atkinson S.D."/>
            <person name="Neuhof M."/>
            <person name="Chang E.S."/>
            <person name="Philippe H."/>
            <person name="Cartwright P."/>
            <person name="Bartholomew J.L."/>
            <person name="Huchon D."/>
        </authorList>
    </citation>
    <scope>NUCLEOTIDE SEQUENCE</scope>
    <source>
        <strain evidence="7">Hz1</strain>
        <tissue evidence="7">Whole</tissue>
    </source>
</reference>
<evidence type="ECO:0000256" key="1">
    <source>
        <dbReference type="ARBA" id="ARBA00010462"/>
    </source>
</evidence>
<dbReference type="PANTHER" id="PTHR11352">
    <property type="entry name" value="PROLIFERATING CELL NUCLEAR ANTIGEN"/>
    <property type="match status" value="1"/>
</dbReference>
<dbReference type="Gene3D" id="3.10.150.10">
    <property type="entry name" value="DNA Polymerase III, subunit A, domain 2"/>
    <property type="match status" value="2"/>
</dbReference>
<feature type="domain" description="Proliferating cell nuclear antigen PCNA C-terminal" evidence="6">
    <location>
        <begin position="128"/>
        <end position="260"/>
    </location>
</feature>
<evidence type="ECO:0000256" key="4">
    <source>
        <dbReference type="RuleBase" id="RU003671"/>
    </source>
</evidence>
<dbReference type="SUPFAM" id="SSF55979">
    <property type="entry name" value="DNA clamp"/>
    <property type="match status" value="2"/>
</dbReference>
<dbReference type="InterPro" id="IPR022649">
    <property type="entry name" value="Pr_cel_nuc_antig_C"/>
</dbReference>
<comment type="function">
    <text evidence="3">This protein is an auxiliary protein of DNA polymerase delta and is involved in the control of eukaryotic DNA replication by increasing the polymerase's processivity during elongation of the leading strand.</text>
</comment>
<keyword evidence="2 4" id="KW-0238">DNA-binding</keyword>
<dbReference type="AlphaFoldDB" id="A0A6G3MHJ3"/>
<keyword evidence="4" id="KW-0235">DNA replication</keyword>
<dbReference type="InterPro" id="IPR022659">
    <property type="entry name" value="Pr_cel_nuc_antig_CS"/>
</dbReference>
<evidence type="ECO:0000256" key="2">
    <source>
        <dbReference type="ARBA" id="ARBA00023125"/>
    </source>
</evidence>
<dbReference type="GO" id="GO:0043626">
    <property type="term" value="C:PCNA complex"/>
    <property type="evidence" value="ECO:0007669"/>
    <property type="project" value="TreeGrafter"/>
</dbReference>
<comment type="similarity">
    <text evidence="1 4">Belongs to the PCNA family.</text>
</comment>
<dbReference type="InterPro" id="IPR000730">
    <property type="entry name" value="Pr_cel_nuc_antig"/>
</dbReference>
<dbReference type="EMBL" id="GHBP01003634">
    <property type="protein sequence ID" value="NDJ93441.1"/>
    <property type="molecule type" value="Transcribed_RNA"/>
</dbReference>
<dbReference type="GO" id="GO:0006298">
    <property type="term" value="P:mismatch repair"/>
    <property type="evidence" value="ECO:0007669"/>
    <property type="project" value="TreeGrafter"/>
</dbReference>
<keyword evidence="3" id="KW-0539">Nucleus</keyword>
<dbReference type="Pfam" id="PF00705">
    <property type="entry name" value="PCNA_N"/>
    <property type="match status" value="1"/>
</dbReference>
<evidence type="ECO:0000256" key="3">
    <source>
        <dbReference type="RuleBase" id="RU000641"/>
    </source>
</evidence>
<feature type="domain" description="Proliferating cell nuclear antigen PCNA N-terminal" evidence="5">
    <location>
        <begin position="1"/>
        <end position="122"/>
    </location>
</feature>
<organism evidence="7">
    <name type="scientific">Henneguya salminicola</name>
    <name type="common">Myxosporean</name>
    <dbReference type="NCBI Taxonomy" id="69463"/>
    <lineage>
        <taxon>Eukaryota</taxon>
        <taxon>Metazoa</taxon>
        <taxon>Cnidaria</taxon>
        <taxon>Myxozoa</taxon>
        <taxon>Myxosporea</taxon>
        <taxon>Bivalvulida</taxon>
        <taxon>Platysporina</taxon>
        <taxon>Myxobolidae</taxon>
        <taxon>Henneguya</taxon>
    </lineage>
</organism>
<dbReference type="CDD" id="cd00577">
    <property type="entry name" value="PCNA"/>
    <property type="match status" value="1"/>
</dbReference>
<dbReference type="PROSITE" id="PS00293">
    <property type="entry name" value="PCNA_2"/>
    <property type="match status" value="1"/>
</dbReference>
<dbReference type="PANTHER" id="PTHR11352:SF0">
    <property type="entry name" value="PROLIFERATING CELL NUCLEAR ANTIGEN"/>
    <property type="match status" value="1"/>
</dbReference>
<accession>A0A6G3MHJ3</accession>
<dbReference type="InterPro" id="IPR046938">
    <property type="entry name" value="DNA_clamp_sf"/>
</dbReference>
<dbReference type="PRINTS" id="PR00339">
    <property type="entry name" value="PCNACYCLIN"/>
</dbReference>
<evidence type="ECO:0000259" key="5">
    <source>
        <dbReference type="Pfam" id="PF00705"/>
    </source>
</evidence>
<dbReference type="GO" id="GO:0006275">
    <property type="term" value="P:regulation of DNA replication"/>
    <property type="evidence" value="ECO:0007669"/>
    <property type="project" value="InterPro"/>
</dbReference>
<comment type="subcellular location">
    <subcellularLocation>
        <location evidence="3">Nucleus</location>
    </subcellularLocation>
</comment>
<dbReference type="GO" id="GO:0019985">
    <property type="term" value="P:translesion synthesis"/>
    <property type="evidence" value="ECO:0007669"/>
    <property type="project" value="TreeGrafter"/>
</dbReference>